<evidence type="ECO:0000313" key="1">
    <source>
        <dbReference type="EMBL" id="MBH0113305.1"/>
    </source>
</evidence>
<dbReference type="InterPro" id="IPR021667">
    <property type="entry name" value="HapK"/>
</dbReference>
<name>A0A931MLD0_9SPHN</name>
<dbReference type="Pfam" id="PF11639">
    <property type="entry name" value="HapK"/>
    <property type="match status" value="1"/>
</dbReference>
<proteinExistence type="predicted"/>
<dbReference type="Proteomes" id="UP000617634">
    <property type="component" value="Unassembled WGS sequence"/>
</dbReference>
<dbReference type="EMBL" id="JADZGI010000001">
    <property type="protein sequence ID" value="MBH0113305.1"/>
    <property type="molecule type" value="Genomic_DNA"/>
</dbReference>
<sequence>MIIFAVFNLKPGVSVEQYEAWARETDLPTANSLKSIDSFRVYRSTAVLGSDEKPPFGYIEVLDVNDMEQFAADAQSEIMQEVASTFQGMVDVTFVMTEELVA</sequence>
<dbReference type="SUPFAM" id="SSF54909">
    <property type="entry name" value="Dimeric alpha+beta barrel"/>
    <property type="match status" value="1"/>
</dbReference>
<accession>A0A931MLD0</accession>
<evidence type="ECO:0000313" key="2">
    <source>
        <dbReference type="Proteomes" id="UP000617634"/>
    </source>
</evidence>
<dbReference type="AlphaFoldDB" id="A0A931MLD0"/>
<organism evidence="1 2">
    <name type="scientific">Novosphingobium aureum</name>
    <dbReference type="NCBI Taxonomy" id="2792964"/>
    <lineage>
        <taxon>Bacteria</taxon>
        <taxon>Pseudomonadati</taxon>
        <taxon>Pseudomonadota</taxon>
        <taxon>Alphaproteobacteria</taxon>
        <taxon>Sphingomonadales</taxon>
        <taxon>Sphingomonadaceae</taxon>
        <taxon>Novosphingobium</taxon>
    </lineage>
</organism>
<comment type="caution">
    <text evidence="1">The sequence shown here is derived from an EMBL/GenBank/DDBJ whole genome shotgun (WGS) entry which is preliminary data.</text>
</comment>
<dbReference type="InterPro" id="IPR011008">
    <property type="entry name" value="Dimeric_a/b-barrel"/>
</dbReference>
<reference evidence="1" key="1">
    <citation type="submission" date="2020-11" db="EMBL/GenBank/DDBJ databases">
        <title>Novosphingobium aureum sp. nov., a marine bacterium isolated from sediment of a salt flat.</title>
        <authorList>
            <person name="Yoo Y."/>
            <person name="Kim J.-J."/>
        </authorList>
    </citation>
    <scope>NUCLEOTIDE SEQUENCE</scope>
    <source>
        <strain evidence="1">YJ-S2-02</strain>
    </source>
</reference>
<dbReference type="RefSeq" id="WP_197163441.1">
    <property type="nucleotide sequence ID" value="NZ_JADZGI010000001.1"/>
</dbReference>
<keyword evidence="2" id="KW-1185">Reference proteome</keyword>
<dbReference type="Gene3D" id="3.30.70.100">
    <property type="match status" value="1"/>
</dbReference>
<gene>
    <name evidence="1" type="ORF">I5E68_10140</name>
</gene>
<protein>
    <submittedName>
        <fullName evidence="1">REDY-like protein HapK</fullName>
    </submittedName>
</protein>